<comment type="caution">
    <text evidence="2">The sequence shown here is derived from an EMBL/GenBank/DDBJ whole genome shotgun (WGS) entry which is preliminary data.</text>
</comment>
<dbReference type="Proteomes" id="UP000095192">
    <property type="component" value="Unassembled WGS sequence"/>
</dbReference>
<keyword evidence="3" id="KW-1185">Reference proteome</keyword>
<proteinExistence type="predicted"/>
<reference evidence="2 3" key="1">
    <citation type="journal article" date="2016" name="BMC Genomics">
        <title>Comparative genomics reveals Cyclospora cayetanensis possesses coccidia-like metabolism and invasion components but unique surface antigens.</title>
        <authorList>
            <person name="Liu S."/>
            <person name="Wang L."/>
            <person name="Zheng H."/>
            <person name="Xu Z."/>
            <person name="Roellig D.M."/>
            <person name="Li N."/>
            <person name="Frace M.A."/>
            <person name="Tang K."/>
            <person name="Arrowood M.J."/>
            <person name="Moss D.M."/>
            <person name="Zhang L."/>
            <person name="Feng Y."/>
            <person name="Xiao L."/>
        </authorList>
    </citation>
    <scope>NUCLEOTIDE SEQUENCE [LARGE SCALE GENOMIC DNA]</scope>
    <source>
        <strain evidence="2 3">CHN_HEN01</strain>
    </source>
</reference>
<dbReference type="InterPro" id="IPR052768">
    <property type="entry name" value="RBM25"/>
</dbReference>
<gene>
    <name evidence="2" type="ORF">cyc_08766</name>
</gene>
<organism evidence="2 3">
    <name type="scientific">Cyclospora cayetanensis</name>
    <dbReference type="NCBI Taxonomy" id="88456"/>
    <lineage>
        <taxon>Eukaryota</taxon>
        <taxon>Sar</taxon>
        <taxon>Alveolata</taxon>
        <taxon>Apicomplexa</taxon>
        <taxon>Conoidasida</taxon>
        <taxon>Coccidia</taxon>
        <taxon>Eucoccidiorida</taxon>
        <taxon>Eimeriorina</taxon>
        <taxon>Eimeriidae</taxon>
        <taxon>Cyclospora</taxon>
    </lineage>
</organism>
<dbReference type="InParanoid" id="A0A1D3CYD9"/>
<dbReference type="PANTHER" id="PTHR18806:SF4">
    <property type="entry name" value="RNA-BINDING PROTEIN 25"/>
    <property type="match status" value="1"/>
</dbReference>
<dbReference type="VEuPathDB" id="ToxoDB:cyc_08766"/>
<protein>
    <submittedName>
        <fullName evidence="2">RNA-binding region rnp-1 domain-containing protein</fullName>
    </submittedName>
</protein>
<evidence type="ECO:0000313" key="3">
    <source>
        <dbReference type="Proteomes" id="UP000095192"/>
    </source>
</evidence>
<sequence length="431" mass="47486">MPPGLMGMRPLAPAAAMMAAAQGAAKLGRPKAAPPTCEAQSLLRCARDISGGCKTAAAAVGEIRDLAMLCAYGMPPYQLPGMTPIGTPMGTSMAYGMPPAMMPPQRPAMPQSDPVSGQLAAFGFCEFADPLGAAKCIACLAGLKLQGRALVVNCNDKVRGEIAKVTEERIQATMRAYKHKTREAVEAEIEAEYAKLKEAVQELLNRKNVHLPTSAAADTSAGAAFHRLRKLDPEAIAAAAENSIYRIAPDGTDRRTYIDEDYRPSRRELERLQSAGRREAEYEREFTRREASWKIQEQNLAVDREKELVGELELSSEDKRKLIEQDLRGEWWEGLEDPSIRLERRRRRRAEAEDDANDVAAEQQELAVLQGGGGKKGSRVLSGVDSEQENHQEYLESRSRRDSEREKHKLSGRCPDTGSLCLFHRSTRPNS</sequence>
<dbReference type="VEuPathDB" id="ToxoDB:LOC34624394"/>
<dbReference type="EMBL" id="JROU02001510">
    <property type="protein sequence ID" value="OEH76215.1"/>
    <property type="molecule type" value="Genomic_DNA"/>
</dbReference>
<dbReference type="SUPFAM" id="SSF54928">
    <property type="entry name" value="RNA-binding domain, RBD"/>
    <property type="match status" value="1"/>
</dbReference>
<dbReference type="VEuPathDB" id="ToxoDB:LOC113147356"/>
<accession>A0A1D3CYD9</accession>
<dbReference type="AlphaFoldDB" id="A0A1D3CYD9"/>
<dbReference type="GO" id="GO:0003676">
    <property type="term" value="F:nucleic acid binding"/>
    <property type="evidence" value="ECO:0007669"/>
    <property type="project" value="InterPro"/>
</dbReference>
<name>A0A1D3CYD9_9EIME</name>
<evidence type="ECO:0000256" key="1">
    <source>
        <dbReference type="SAM" id="MobiDB-lite"/>
    </source>
</evidence>
<feature type="region of interest" description="Disordered" evidence="1">
    <location>
        <begin position="368"/>
        <end position="431"/>
    </location>
</feature>
<dbReference type="InterPro" id="IPR035979">
    <property type="entry name" value="RBD_domain_sf"/>
</dbReference>
<evidence type="ECO:0000313" key="2">
    <source>
        <dbReference type="EMBL" id="OEH76215.1"/>
    </source>
</evidence>
<dbReference type="PANTHER" id="PTHR18806">
    <property type="entry name" value="RBM25 PROTEIN"/>
    <property type="match status" value="1"/>
</dbReference>
<feature type="compositionally biased region" description="Basic and acidic residues" evidence="1">
    <location>
        <begin position="388"/>
        <end position="409"/>
    </location>
</feature>